<feature type="region of interest" description="Disordered" evidence="1">
    <location>
        <begin position="93"/>
        <end position="123"/>
    </location>
</feature>
<comment type="caution">
    <text evidence="2">The sequence shown here is derived from an EMBL/GenBank/DDBJ whole genome shotgun (WGS) entry which is preliminary data.</text>
</comment>
<organism evidence="2 3">
    <name type="scientific">Nepenthes gracilis</name>
    <name type="common">Slender pitcher plant</name>
    <dbReference type="NCBI Taxonomy" id="150966"/>
    <lineage>
        <taxon>Eukaryota</taxon>
        <taxon>Viridiplantae</taxon>
        <taxon>Streptophyta</taxon>
        <taxon>Embryophyta</taxon>
        <taxon>Tracheophyta</taxon>
        <taxon>Spermatophyta</taxon>
        <taxon>Magnoliopsida</taxon>
        <taxon>eudicotyledons</taxon>
        <taxon>Gunneridae</taxon>
        <taxon>Pentapetalae</taxon>
        <taxon>Caryophyllales</taxon>
        <taxon>Nepenthaceae</taxon>
        <taxon>Nepenthes</taxon>
    </lineage>
</organism>
<evidence type="ECO:0000313" key="3">
    <source>
        <dbReference type="Proteomes" id="UP001279734"/>
    </source>
</evidence>
<feature type="compositionally biased region" description="Polar residues" evidence="1">
    <location>
        <begin position="100"/>
        <end position="115"/>
    </location>
</feature>
<keyword evidence="3" id="KW-1185">Reference proteome</keyword>
<dbReference type="PANTHER" id="PTHR38932">
    <property type="entry name" value="BNAC03G64660D PROTEIN"/>
    <property type="match status" value="1"/>
</dbReference>
<reference evidence="2" key="1">
    <citation type="submission" date="2023-05" db="EMBL/GenBank/DDBJ databases">
        <title>Nepenthes gracilis genome sequencing.</title>
        <authorList>
            <person name="Fukushima K."/>
        </authorList>
    </citation>
    <scope>NUCLEOTIDE SEQUENCE</scope>
    <source>
        <strain evidence="2">SING2019-196</strain>
    </source>
</reference>
<dbReference type="EMBL" id="BSYO01000008">
    <property type="protein sequence ID" value="GMH08282.1"/>
    <property type="molecule type" value="Genomic_DNA"/>
</dbReference>
<protein>
    <submittedName>
        <fullName evidence="2">Uncharacterized protein</fullName>
    </submittedName>
</protein>
<sequence>MKIPSRILLPKCLSFRNCEPVDSQRGQWMETRNYYEVNSRSTQLNDFTRRTMYPKVKVREQNQEDPQDRQGRSLQKLKDFDSLSLGNMTSTVKEHKHISPPSTAEVPSSHTQITPPLSRGLQNVDKEAEVEDKPHIRASSILRPRAVLSSPDNDQMIGSKHKAKVERHSALKDHNSCQNRHSKCKVNPSNDTHERVAEGQAGTKEAAEQIHAQGKKVAAVSVRCRRANTRKAKPNLTRI</sequence>
<dbReference type="AlphaFoldDB" id="A0AAD3SCT6"/>
<gene>
    <name evidence="2" type="ORF">Nepgr_010122</name>
</gene>
<proteinExistence type="predicted"/>
<dbReference type="Proteomes" id="UP001279734">
    <property type="component" value="Unassembled WGS sequence"/>
</dbReference>
<accession>A0AAD3SCT6</accession>
<name>A0AAD3SCT6_NEPGR</name>
<feature type="region of interest" description="Disordered" evidence="1">
    <location>
        <begin position="57"/>
        <end position="81"/>
    </location>
</feature>
<dbReference type="PANTHER" id="PTHR38932:SF1">
    <property type="entry name" value="DUF4005 DOMAIN-CONTAINING PROTEIN"/>
    <property type="match status" value="1"/>
</dbReference>
<evidence type="ECO:0000256" key="1">
    <source>
        <dbReference type="SAM" id="MobiDB-lite"/>
    </source>
</evidence>
<evidence type="ECO:0000313" key="2">
    <source>
        <dbReference type="EMBL" id="GMH08282.1"/>
    </source>
</evidence>